<gene>
    <name evidence="2" type="ORF">AT746_03350</name>
</gene>
<keyword evidence="3" id="KW-1185">Reference proteome</keyword>
<dbReference type="EMBL" id="CP013650">
    <property type="protein sequence ID" value="ALS97404.1"/>
    <property type="molecule type" value="Genomic_DNA"/>
</dbReference>
<dbReference type="Proteomes" id="UP000068447">
    <property type="component" value="Chromosome"/>
</dbReference>
<dbReference type="KEGG" id="lal:AT746_03350"/>
<dbReference type="Gene3D" id="3.40.50.1820">
    <property type="entry name" value="alpha/beta hydrolase"/>
    <property type="match status" value="1"/>
</dbReference>
<keyword evidence="1" id="KW-0732">Signal</keyword>
<accession>A0A0U2ZG32</accession>
<evidence type="ECO:0000313" key="2">
    <source>
        <dbReference type="EMBL" id="ALS97404.1"/>
    </source>
</evidence>
<feature type="chain" id="PRO_5006835365" description="Alpha/beta hydrolase" evidence="1">
    <location>
        <begin position="18"/>
        <end position="114"/>
    </location>
</feature>
<evidence type="ECO:0000256" key="1">
    <source>
        <dbReference type="SAM" id="SignalP"/>
    </source>
</evidence>
<organism evidence="2 3">
    <name type="scientific">Lacimicrobium alkaliphilum</name>
    <dbReference type="NCBI Taxonomy" id="1526571"/>
    <lineage>
        <taxon>Bacteria</taxon>
        <taxon>Pseudomonadati</taxon>
        <taxon>Pseudomonadota</taxon>
        <taxon>Gammaproteobacteria</taxon>
        <taxon>Alteromonadales</taxon>
        <taxon>Alteromonadaceae</taxon>
        <taxon>Lacimicrobium</taxon>
    </lineage>
</organism>
<dbReference type="STRING" id="1526571.AT746_03350"/>
<dbReference type="RefSeq" id="WP_062476415.1">
    <property type="nucleotide sequence ID" value="NZ_CP013650.1"/>
</dbReference>
<evidence type="ECO:0000313" key="3">
    <source>
        <dbReference type="Proteomes" id="UP000068447"/>
    </source>
</evidence>
<dbReference type="InterPro" id="IPR029058">
    <property type="entry name" value="AB_hydrolase_fold"/>
</dbReference>
<sequence length="114" mass="12603">MKYLILLLFFIGSSVIATEPQGGRLQANTSENTAVNEVQEIKISGTTRQYRLFIPSGLSKPEAILFDFHGSGSHPEQHLSITHMQKVAEDLQALLVLPKAARPFPRGGFTWNVP</sequence>
<reference evidence="2 3" key="1">
    <citation type="submission" date="2015-12" db="EMBL/GenBank/DDBJ databases">
        <title>Complete genome of Lacimicrobium alkaliphilum KCTC 32984.</title>
        <authorList>
            <person name="Kim S.-G."/>
            <person name="Lee Y.-J."/>
        </authorList>
    </citation>
    <scope>NUCLEOTIDE SEQUENCE [LARGE SCALE GENOMIC DNA]</scope>
    <source>
        <strain evidence="2 3">YelD216</strain>
    </source>
</reference>
<feature type="signal peptide" evidence="1">
    <location>
        <begin position="1"/>
        <end position="17"/>
    </location>
</feature>
<evidence type="ECO:0008006" key="4">
    <source>
        <dbReference type="Google" id="ProtNLM"/>
    </source>
</evidence>
<dbReference type="AlphaFoldDB" id="A0A0U2ZG32"/>
<dbReference type="OrthoDB" id="5291933at2"/>
<protein>
    <recommendedName>
        <fullName evidence="4">Alpha/beta hydrolase</fullName>
    </recommendedName>
</protein>
<name>A0A0U2ZG32_9ALTE</name>
<proteinExistence type="predicted"/>